<proteinExistence type="predicted"/>
<sequence>RRMENKRVHGAKKRAARGMLIFLHTLNIALPLVNGSSCEDETRVTLVHTLPVDKSECAWL</sequence>
<feature type="non-terminal residue" evidence="1">
    <location>
        <position position="1"/>
    </location>
</feature>
<gene>
    <name evidence="1" type="ORF">BV22DRAFT_1036236</name>
</gene>
<accession>A0ACB8BCS3</accession>
<organism evidence="1 2">
    <name type="scientific">Leucogyrophana mollusca</name>
    <dbReference type="NCBI Taxonomy" id="85980"/>
    <lineage>
        <taxon>Eukaryota</taxon>
        <taxon>Fungi</taxon>
        <taxon>Dikarya</taxon>
        <taxon>Basidiomycota</taxon>
        <taxon>Agaricomycotina</taxon>
        <taxon>Agaricomycetes</taxon>
        <taxon>Agaricomycetidae</taxon>
        <taxon>Boletales</taxon>
        <taxon>Boletales incertae sedis</taxon>
        <taxon>Leucogyrophana</taxon>
    </lineage>
</organism>
<feature type="non-terminal residue" evidence="1">
    <location>
        <position position="60"/>
    </location>
</feature>
<name>A0ACB8BCS3_9AGAM</name>
<protein>
    <submittedName>
        <fullName evidence="1">Uncharacterized protein</fullName>
    </submittedName>
</protein>
<reference evidence="1" key="1">
    <citation type="journal article" date="2021" name="New Phytol.">
        <title>Evolutionary innovations through gain and loss of genes in the ectomycorrhizal Boletales.</title>
        <authorList>
            <person name="Wu G."/>
            <person name="Miyauchi S."/>
            <person name="Morin E."/>
            <person name="Kuo A."/>
            <person name="Drula E."/>
            <person name="Varga T."/>
            <person name="Kohler A."/>
            <person name="Feng B."/>
            <person name="Cao Y."/>
            <person name="Lipzen A."/>
            <person name="Daum C."/>
            <person name="Hundley H."/>
            <person name="Pangilinan J."/>
            <person name="Johnson J."/>
            <person name="Barry K."/>
            <person name="LaButti K."/>
            <person name="Ng V."/>
            <person name="Ahrendt S."/>
            <person name="Min B."/>
            <person name="Choi I.G."/>
            <person name="Park H."/>
            <person name="Plett J.M."/>
            <person name="Magnuson J."/>
            <person name="Spatafora J.W."/>
            <person name="Nagy L.G."/>
            <person name="Henrissat B."/>
            <person name="Grigoriev I.V."/>
            <person name="Yang Z.L."/>
            <person name="Xu J."/>
            <person name="Martin F.M."/>
        </authorList>
    </citation>
    <scope>NUCLEOTIDE SEQUENCE</scope>
    <source>
        <strain evidence="1">KUC20120723A-06</strain>
    </source>
</reference>
<dbReference type="Proteomes" id="UP000790709">
    <property type="component" value="Unassembled WGS sequence"/>
</dbReference>
<evidence type="ECO:0000313" key="1">
    <source>
        <dbReference type="EMBL" id="KAH7923530.1"/>
    </source>
</evidence>
<evidence type="ECO:0000313" key="2">
    <source>
        <dbReference type="Proteomes" id="UP000790709"/>
    </source>
</evidence>
<comment type="caution">
    <text evidence="1">The sequence shown here is derived from an EMBL/GenBank/DDBJ whole genome shotgun (WGS) entry which is preliminary data.</text>
</comment>
<dbReference type="EMBL" id="MU266450">
    <property type="protein sequence ID" value="KAH7923530.1"/>
    <property type="molecule type" value="Genomic_DNA"/>
</dbReference>
<keyword evidence="2" id="KW-1185">Reference proteome</keyword>